<evidence type="ECO:0000256" key="15">
    <source>
        <dbReference type="ARBA" id="ARBA00049097"/>
    </source>
</evidence>
<dbReference type="GO" id="GO:0005506">
    <property type="term" value="F:iron ion binding"/>
    <property type="evidence" value="ECO:0007669"/>
    <property type="project" value="InterPro"/>
</dbReference>
<keyword evidence="10" id="KW-0809">Transit peptide</keyword>
<keyword evidence="16" id="KW-0812">Transmembrane</keyword>
<evidence type="ECO:0000256" key="2">
    <source>
        <dbReference type="ARBA" id="ARBA00002149"/>
    </source>
</evidence>
<protein>
    <recommendedName>
        <fullName evidence="7">Choline monooxygenase, chloroplastic</fullName>
        <ecNumber evidence="6">1.14.15.7</ecNumber>
    </recommendedName>
</protein>
<comment type="pathway">
    <text evidence="4">Amine and polyamine biosynthesis; betaine biosynthesis via choline pathway; betaine aldehyde from choline (monooxygenase route): step 1/1.</text>
</comment>
<feature type="transmembrane region" description="Helical" evidence="16">
    <location>
        <begin position="35"/>
        <end position="53"/>
    </location>
</feature>
<dbReference type="AlphaFoldDB" id="A0A4U5PLD1"/>
<dbReference type="SUPFAM" id="SSF55961">
    <property type="entry name" value="Bet v1-like"/>
    <property type="match status" value="1"/>
</dbReference>
<evidence type="ECO:0000256" key="6">
    <source>
        <dbReference type="ARBA" id="ARBA00012763"/>
    </source>
</evidence>
<dbReference type="InterPro" id="IPR015879">
    <property type="entry name" value="Ring_hydroxy_dOase_asu_C_dom"/>
</dbReference>
<comment type="caution">
    <text evidence="18">The sequence shown here is derived from an EMBL/GenBank/DDBJ whole genome shotgun (WGS) entry which is preliminary data.</text>
</comment>
<dbReference type="PRINTS" id="PR00090">
    <property type="entry name" value="RNGDIOXGNASE"/>
</dbReference>
<comment type="function">
    <text evidence="2">Catalyzes the first step of the osmoprotectant glycine betaine synthesis.</text>
</comment>
<comment type="catalytic activity">
    <reaction evidence="15">
        <text>choline + 2 reduced [2Fe-2S]-[ferredoxin] + O2 + 2 H(+) = betaine aldehyde hydrate + 2 oxidized [2Fe-2S]-[ferredoxin] + H2O</text>
        <dbReference type="Rhea" id="RHEA:17769"/>
        <dbReference type="Rhea" id="RHEA-COMP:10000"/>
        <dbReference type="Rhea" id="RHEA-COMP:10001"/>
        <dbReference type="ChEBI" id="CHEBI:15354"/>
        <dbReference type="ChEBI" id="CHEBI:15377"/>
        <dbReference type="ChEBI" id="CHEBI:15378"/>
        <dbReference type="ChEBI" id="CHEBI:15379"/>
        <dbReference type="ChEBI" id="CHEBI:15870"/>
        <dbReference type="ChEBI" id="CHEBI:33737"/>
        <dbReference type="ChEBI" id="CHEBI:33738"/>
        <dbReference type="EC" id="1.14.15.7"/>
    </reaction>
</comment>
<dbReference type="InterPro" id="IPR001663">
    <property type="entry name" value="Rng_hydr_dOase-A"/>
</dbReference>
<dbReference type="GO" id="GO:0051537">
    <property type="term" value="F:2 iron, 2 sulfur cluster binding"/>
    <property type="evidence" value="ECO:0007669"/>
    <property type="project" value="UniProtKB-KW"/>
</dbReference>
<comment type="similarity">
    <text evidence="5">Belongs to the choline monooxygenase family.</text>
</comment>
<dbReference type="Pfam" id="PF00848">
    <property type="entry name" value="Ring_hydroxyl_A"/>
    <property type="match status" value="1"/>
</dbReference>
<proteinExistence type="inferred from homology"/>
<gene>
    <name evidence="18" type="ORF">D5086_0000210040</name>
</gene>
<dbReference type="EC" id="1.14.15.7" evidence="6"/>
<evidence type="ECO:0000259" key="17">
    <source>
        <dbReference type="PROSITE" id="PS51296"/>
    </source>
</evidence>
<keyword evidence="11" id="KW-0560">Oxidoreductase</keyword>
<comment type="subcellular location">
    <subcellularLocation>
        <location evidence="3">Plastid</location>
        <location evidence="3">Chloroplast stroma</location>
    </subcellularLocation>
</comment>
<evidence type="ECO:0000256" key="4">
    <source>
        <dbReference type="ARBA" id="ARBA00004866"/>
    </source>
</evidence>
<dbReference type="GO" id="GO:0009570">
    <property type="term" value="C:chloroplast stroma"/>
    <property type="evidence" value="ECO:0007669"/>
    <property type="project" value="UniProtKB-SubCell"/>
</dbReference>
<dbReference type="PANTHER" id="PTHR43756">
    <property type="entry name" value="CHOLINE MONOOXYGENASE, CHLOROPLASTIC"/>
    <property type="match status" value="1"/>
</dbReference>
<evidence type="ECO:0000256" key="12">
    <source>
        <dbReference type="ARBA" id="ARBA00023004"/>
    </source>
</evidence>
<dbReference type="SMR" id="A0A4U5PLD1"/>
<evidence type="ECO:0000256" key="9">
    <source>
        <dbReference type="ARBA" id="ARBA00022723"/>
    </source>
</evidence>
<evidence type="ECO:0000256" key="7">
    <source>
        <dbReference type="ARBA" id="ARBA00014931"/>
    </source>
</evidence>
<evidence type="ECO:0000256" key="10">
    <source>
        <dbReference type="ARBA" id="ARBA00022946"/>
    </source>
</evidence>
<dbReference type="Gene3D" id="3.90.380.10">
    <property type="entry name" value="Naphthalene 1,2-dioxygenase Alpha Subunit, Chain A, domain 1"/>
    <property type="match status" value="2"/>
</dbReference>
<dbReference type="CDD" id="cd08883">
    <property type="entry name" value="RHO_alpha_C_CMO-like"/>
    <property type="match status" value="1"/>
</dbReference>
<evidence type="ECO:0000313" key="18">
    <source>
        <dbReference type="EMBL" id="TKR97709.1"/>
    </source>
</evidence>
<dbReference type="InterPro" id="IPR036922">
    <property type="entry name" value="Rieske_2Fe-2S_sf"/>
</dbReference>
<dbReference type="PROSITE" id="PS51296">
    <property type="entry name" value="RIESKE"/>
    <property type="match status" value="1"/>
</dbReference>
<dbReference type="UniPathway" id="UPA00529">
    <property type="reaction ID" value="UER00430"/>
</dbReference>
<reference evidence="18" key="1">
    <citation type="submission" date="2018-10" db="EMBL/GenBank/DDBJ databases">
        <title>Population genomic analysis revealed the cold adaptation of white poplar.</title>
        <authorList>
            <person name="Liu Y.-J."/>
        </authorList>
    </citation>
    <scope>NUCLEOTIDE SEQUENCE [LARGE SCALE GENOMIC DNA]</scope>
    <source>
        <strain evidence="18">PAL-ZL1</strain>
    </source>
</reference>
<feature type="transmembrane region" description="Helical" evidence="16">
    <location>
        <begin position="12"/>
        <end position="29"/>
    </location>
</feature>
<evidence type="ECO:0000256" key="3">
    <source>
        <dbReference type="ARBA" id="ARBA00004470"/>
    </source>
</evidence>
<evidence type="ECO:0000256" key="13">
    <source>
        <dbReference type="ARBA" id="ARBA00023014"/>
    </source>
</evidence>
<evidence type="ECO:0000256" key="11">
    <source>
        <dbReference type="ARBA" id="ARBA00023002"/>
    </source>
</evidence>
<keyword evidence="8" id="KW-0001">2Fe-2S</keyword>
<keyword evidence="12" id="KW-0408">Iron</keyword>
<name>A0A4U5PLD1_POPAL</name>
<organism evidence="18">
    <name type="scientific">Populus alba</name>
    <name type="common">White poplar</name>
    <dbReference type="NCBI Taxonomy" id="43335"/>
    <lineage>
        <taxon>Eukaryota</taxon>
        <taxon>Viridiplantae</taxon>
        <taxon>Streptophyta</taxon>
        <taxon>Embryophyta</taxon>
        <taxon>Tracheophyta</taxon>
        <taxon>Spermatophyta</taxon>
        <taxon>Magnoliopsida</taxon>
        <taxon>eudicotyledons</taxon>
        <taxon>Gunneridae</taxon>
        <taxon>Pentapetalae</taxon>
        <taxon>rosids</taxon>
        <taxon>fabids</taxon>
        <taxon>Malpighiales</taxon>
        <taxon>Salicaceae</taxon>
        <taxon>Saliceae</taxon>
        <taxon>Populus</taxon>
    </lineage>
</organism>
<dbReference type="Gene3D" id="2.102.10.10">
    <property type="entry name" value="Rieske [2Fe-2S] iron-sulphur domain"/>
    <property type="match status" value="1"/>
</dbReference>
<dbReference type="PANTHER" id="PTHR43756:SF5">
    <property type="entry name" value="CHOLINE MONOOXYGENASE, CHLOROPLASTIC"/>
    <property type="match status" value="1"/>
</dbReference>
<comment type="cofactor">
    <cofactor evidence="14">
        <name>[2Fe-2S] cluster</name>
        <dbReference type="ChEBI" id="CHEBI:190135"/>
    </cofactor>
</comment>
<dbReference type="STRING" id="43335.A0A4U5PLD1"/>
<keyword evidence="16" id="KW-1133">Transmembrane helix</keyword>
<sequence>MENGVVGKGYGLWPCLLIYKDLVLMFLVGTSGGQVSVSLAMTIITATTMAVLLKPMITAHRLLLFQTQKHTSIIAKQQKQHGSLLVASSVHQSDNYCKNLVDEFDPNIPIEKALTPPSSWYTDPSFFDFELHRVFYKGWQAVGYTEQIKNPHDFFTGRLGNVEFLVCRDDDGKIHAFHNVCRHHASLVASGNGQKSCFVCPYHGWTYGLDGALLKATRITGIQNFDVNEFGLKPLNVATWGPFVLINLDKEILPQQEADNTVGSEWLGSCSEFLGANGVDSSLSYLCRRVYDIECNWKVFCDNYLDGGYHVPYAHKGLASGLKLNSYSTKTYEKVSIQSCDGGSTESEDDIDRLGSKALYAFIYPNFMINRYGPWMDTNLVLPLGPRKCQVIFDYFIEAHLKDDKDFIERSLVDSERVQIEDIVLCEGVQRGLETPAYCSGRYAPTVENAMHHFHQLLHHVLKE</sequence>
<dbReference type="Pfam" id="PF00355">
    <property type="entry name" value="Rieske"/>
    <property type="match status" value="1"/>
</dbReference>
<dbReference type="GO" id="GO:0019285">
    <property type="term" value="P:glycine betaine biosynthetic process from choline"/>
    <property type="evidence" value="ECO:0007669"/>
    <property type="project" value="UniProtKB-UniPathway"/>
</dbReference>
<comment type="cofactor">
    <cofactor evidence="1">
        <name>Fe cation</name>
        <dbReference type="ChEBI" id="CHEBI:24875"/>
    </cofactor>
</comment>
<dbReference type="GO" id="GO:0019133">
    <property type="term" value="F:choline monooxygenase activity"/>
    <property type="evidence" value="ECO:0007669"/>
    <property type="project" value="UniProtKB-EC"/>
</dbReference>
<keyword evidence="16" id="KW-0472">Membrane</keyword>
<accession>A0A4U5PLD1</accession>
<evidence type="ECO:0000256" key="8">
    <source>
        <dbReference type="ARBA" id="ARBA00022714"/>
    </source>
</evidence>
<dbReference type="SUPFAM" id="SSF50022">
    <property type="entry name" value="ISP domain"/>
    <property type="match status" value="1"/>
</dbReference>
<keyword evidence="9" id="KW-0479">Metal-binding</keyword>
<keyword evidence="13" id="KW-0411">Iron-sulfur</keyword>
<feature type="domain" description="Rieske" evidence="17">
    <location>
        <begin position="139"/>
        <end position="246"/>
    </location>
</feature>
<evidence type="ECO:0000256" key="14">
    <source>
        <dbReference type="ARBA" id="ARBA00034078"/>
    </source>
</evidence>
<evidence type="ECO:0000256" key="1">
    <source>
        <dbReference type="ARBA" id="ARBA00001962"/>
    </source>
</evidence>
<evidence type="ECO:0000256" key="5">
    <source>
        <dbReference type="ARBA" id="ARBA00010848"/>
    </source>
</evidence>
<dbReference type="EMBL" id="RCHU01000717">
    <property type="protein sequence ID" value="TKR97709.1"/>
    <property type="molecule type" value="Genomic_DNA"/>
</dbReference>
<evidence type="ECO:0000256" key="16">
    <source>
        <dbReference type="SAM" id="Phobius"/>
    </source>
</evidence>
<dbReference type="InterPro" id="IPR017941">
    <property type="entry name" value="Rieske_2Fe-2S"/>
</dbReference>